<evidence type="ECO:0000313" key="2">
    <source>
        <dbReference type="Proteomes" id="UP001168821"/>
    </source>
</evidence>
<dbReference type="Proteomes" id="UP001168821">
    <property type="component" value="Unassembled WGS sequence"/>
</dbReference>
<protein>
    <submittedName>
        <fullName evidence="1">Uncharacterized protein</fullName>
    </submittedName>
</protein>
<evidence type="ECO:0000313" key="1">
    <source>
        <dbReference type="EMBL" id="KAJ3643915.1"/>
    </source>
</evidence>
<comment type="caution">
    <text evidence="1">The sequence shown here is derived from an EMBL/GenBank/DDBJ whole genome shotgun (WGS) entry which is preliminary data.</text>
</comment>
<name>A0AA38HTZ7_9CUCU</name>
<dbReference type="AlphaFoldDB" id="A0AA38HTZ7"/>
<organism evidence="1 2">
    <name type="scientific">Zophobas morio</name>
    <dbReference type="NCBI Taxonomy" id="2755281"/>
    <lineage>
        <taxon>Eukaryota</taxon>
        <taxon>Metazoa</taxon>
        <taxon>Ecdysozoa</taxon>
        <taxon>Arthropoda</taxon>
        <taxon>Hexapoda</taxon>
        <taxon>Insecta</taxon>
        <taxon>Pterygota</taxon>
        <taxon>Neoptera</taxon>
        <taxon>Endopterygota</taxon>
        <taxon>Coleoptera</taxon>
        <taxon>Polyphaga</taxon>
        <taxon>Cucujiformia</taxon>
        <taxon>Tenebrionidae</taxon>
        <taxon>Zophobas</taxon>
    </lineage>
</organism>
<proteinExistence type="predicted"/>
<reference evidence="1" key="1">
    <citation type="journal article" date="2023" name="G3 (Bethesda)">
        <title>Whole genome assemblies of Zophobas morio and Tenebrio molitor.</title>
        <authorList>
            <person name="Kaur S."/>
            <person name="Stinson S.A."/>
            <person name="diCenzo G.C."/>
        </authorList>
    </citation>
    <scope>NUCLEOTIDE SEQUENCE</scope>
    <source>
        <strain evidence="1">QUZm001</strain>
    </source>
</reference>
<gene>
    <name evidence="1" type="ORF">Zmor_026597</name>
</gene>
<sequence>MNFIRVREIIKCDPLLQQPPKKTIVKPCQKEDGKHSNCPSLVERGLVSLGQQLLLQLKLIPTLDCASETGKVSSQLLLHDVWFRESLGNVFRNMVKRGGGGTPTANFGYFNKLSSPPPPPPPPTSPLLRWTSPFNFRC</sequence>
<dbReference type="EMBL" id="JALNTZ010000008">
    <property type="protein sequence ID" value="KAJ3643915.1"/>
    <property type="molecule type" value="Genomic_DNA"/>
</dbReference>
<accession>A0AA38HTZ7</accession>
<keyword evidence="2" id="KW-1185">Reference proteome</keyword>